<gene>
    <name evidence="10" type="ORF">PROFUN_07943</name>
</gene>
<keyword evidence="11" id="KW-1185">Reference proteome</keyword>
<keyword evidence="7" id="KW-0694">RNA-binding</keyword>
<dbReference type="PANTHER" id="PTHR11953:SF2">
    <property type="entry name" value="EXOSOME COMPLEX COMPONENT MTR3"/>
    <property type="match status" value="1"/>
</dbReference>
<accession>A0A2P6NL68</accession>
<dbReference type="FunCoup" id="A0A2P6NL68">
    <property type="interactions" value="147"/>
</dbReference>
<dbReference type="EMBL" id="MDYQ01000058">
    <property type="protein sequence ID" value="PRP84693.1"/>
    <property type="molecule type" value="Genomic_DNA"/>
</dbReference>
<dbReference type="Pfam" id="PF01138">
    <property type="entry name" value="RNase_PH"/>
    <property type="match status" value="1"/>
</dbReference>
<evidence type="ECO:0000256" key="2">
    <source>
        <dbReference type="ARBA" id="ARBA00004496"/>
    </source>
</evidence>
<keyword evidence="5" id="KW-0698">rRNA processing</keyword>
<evidence type="ECO:0000256" key="7">
    <source>
        <dbReference type="ARBA" id="ARBA00022884"/>
    </source>
</evidence>
<name>A0A2P6NL68_9EUKA</name>
<dbReference type="SUPFAM" id="SSF55666">
    <property type="entry name" value="Ribonuclease PH domain 2-like"/>
    <property type="match status" value="1"/>
</dbReference>
<dbReference type="GO" id="GO:0006364">
    <property type="term" value="P:rRNA processing"/>
    <property type="evidence" value="ECO:0007669"/>
    <property type="project" value="UniProtKB-KW"/>
</dbReference>
<dbReference type="InterPro" id="IPR036345">
    <property type="entry name" value="ExoRNase_PH_dom2_sf"/>
</dbReference>
<keyword evidence="8" id="KW-0539">Nucleus</keyword>
<dbReference type="Proteomes" id="UP000241769">
    <property type="component" value="Unassembled WGS sequence"/>
</dbReference>
<dbReference type="GO" id="GO:0000176">
    <property type="term" value="C:nuclear exosome (RNase complex)"/>
    <property type="evidence" value="ECO:0007669"/>
    <property type="project" value="TreeGrafter"/>
</dbReference>
<dbReference type="GO" id="GO:0003723">
    <property type="term" value="F:RNA binding"/>
    <property type="evidence" value="ECO:0007669"/>
    <property type="project" value="UniProtKB-KW"/>
</dbReference>
<protein>
    <recommendedName>
        <fullName evidence="9">Exoribonuclease phosphorolytic domain-containing protein</fullName>
    </recommendedName>
</protein>
<dbReference type="InterPro" id="IPR020568">
    <property type="entry name" value="Ribosomal_Su5_D2-typ_SF"/>
</dbReference>
<evidence type="ECO:0000256" key="1">
    <source>
        <dbReference type="ARBA" id="ARBA00004123"/>
    </source>
</evidence>
<evidence type="ECO:0000313" key="10">
    <source>
        <dbReference type="EMBL" id="PRP84693.1"/>
    </source>
</evidence>
<dbReference type="InterPro" id="IPR027408">
    <property type="entry name" value="PNPase/RNase_PH_dom_sf"/>
</dbReference>
<evidence type="ECO:0000256" key="4">
    <source>
        <dbReference type="ARBA" id="ARBA00022490"/>
    </source>
</evidence>
<evidence type="ECO:0000313" key="11">
    <source>
        <dbReference type="Proteomes" id="UP000241769"/>
    </source>
</evidence>
<dbReference type="Gene3D" id="3.30.230.70">
    <property type="entry name" value="GHMP Kinase, N-terminal domain"/>
    <property type="match status" value="1"/>
</dbReference>
<dbReference type="GO" id="GO:0000177">
    <property type="term" value="C:cytoplasmic exosome (RNase complex)"/>
    <property type="evidence" value="ECO:0007669"/>
    <property type="project" value="TreeGrafter"/>
</dbReference>
<evidence type="ECO:0000256" key="6">
    <source>
        <dbReference type="ARBA" id="ARBA00022835"/>
    </source>
</evidence>
<proteinExistence type="inferred from homology"/>
<comment type="similarity">
    <text evidence="3">Belongs to the RNase PH family.</text>
</comment>
<comment type="caution">
    <text evidence="10">The sequence shown here is derived from an EMBL/GenBank/DDBJ whole genome shotgun (WGS) entry which is preliminary data.</text>
</comment>
<dbReference type="InterPro" id="IPR050080">
    <property type="entry name" value="RNase_PH"/>
</dbReference>
<sequence length="242" mass="26985">MAARRVEERYRSNAPVTTVRPLHHSFLPGSQATNLAKRDRKRNEFRQFFMKTGIIGQASGSAYLEMANTKIICGIYGPRQIPKMEFSEKAKLQCDFKFATFAESRRERRKYTADKEEKEFSMLMVQALESSLILEKYPKSVIDCYVIVLENDGGALNGAITCASMALANAGIEMYDLVAAASIGLNPLNGEILLDPTEAEEIEYKKGGKKGGGVVTIGFMPGMNEITQIWQSGQIPQEKWLL</sequence>
<dbReference type="GO" id="GO:0016075">
    <property type="term" value="P:rRNA catabolic process"/>
    <property type="evidence" value="ECO:0007669"/>
    <property type="project" value="TreeGrafter"/>
</dbReference>
<dbReference type="OrthoDB" id="2504340at2759"/>
<dbReference type="InterPro" id="IPR001247">
    <property type="entry name" value="ExoRNase_PH_dom1"/>
</dbReference>
<dbReference type="GO" id="GO:0071051">
    <property type="term" value="P:poly(A)-dependent snoRNA 3'-end processing"/>
    <property type="evidence" value="ECO:0007669"/>
    <property type="project" value="TreeGrafter"/>
</dbReference>
<dbReference type="SUPFAM" id="SSF54211">
    <property type="entry name" value="Ribosomal protein S5 domain 2-like"/>
    <property type="match status" value="1"/>
</dbReference>
<dbReference type="GO" id="GO:0071028">
    <property type="term" value="P:nuclear mRNA surveillance"/>
    <property type="evidence" value="ECO:0007669"/>
    <property type="project" value="TreeGrafter"/>
</dbReference>
<evidence type="ECO:0000256" key="5">
    <source>
        <dbReference type="ARBA" id="ARBA00022552"/>
    </source>
</evidence>
<organism evidence="10 11">
    <name type="scientific">Planoprotostelium fungivorum</name>
    <dbReference type="NCBI Taxonomy" id="1890364"/>
    <lineage>
        <taxon>Eukaryota</taxon>
        <taxon>Amoebozoa</taxon>
        <taxon>Evosea</taxon>
        <taxon>Variosea</taxon>
        <taxon>Cavosteliida</taxon>
        <taxon>Cavosteliaceae</taxon>
        <taxon>Planoprotostelium</taxon>
    </lineage>
</organism>
<comment type="subcellular location">
    <subcellularLocation>
        <location evidence="2">Cytoplasm</location>
    </subcellularLocation>
    <subcellularLocation>
        <location evidence="1">Nucleus</location>
    </subcellularLocation>
</comment>
<keyword evidence="4" id="KW-0963">Cytoplasm</keyword>
<dbReference type="CDD" id="cd11371">
    <property type="entry name" value="RNase_PH_MTR3"/>
    <property type="match status" value="1"/>
</dbReference>
<keyword evidence="6" id="KW-0271">Exosome</keyword>
<reference evidence="10 11" key="1">
    <citation type="journal article" date="2018" name="Genome Biol. Evol.">
        <title>Multiple Roots of Fruiting Body Formation in Amoebozoa.</title>
        <authorList>
            <person name="Hillmann F."/>
            <person name="Forbes G."/>
            <person name="Novohradska S."/>
            <person name="Ferling I."/>
            <person name="Riege K."/>
            <person name="Groth M."/>
            <person name="Westermann M."/>
            <person name="Marz M."/>
            <person name="Spaller T."/>
            <person name="Winckler T."/>
            <person name="Schaap P."/>
            <person name="Glockner G."/>
        </authorList>
    </citation>
    <scope>NUCLEOTIDE SEQUENCE [LARGE SCALE GENOMIC DNA]</scope>
    <source>
        <strain evidence="10 11">Jena</strain>
    </source>
</reference>
<feature type="domain" description="Exoribonuclease phosphorolytic" evidence="9">
    <location>
        <begin position="44"/>
        <end position="173"/>
    </location>
</feature>
<dbReference type="InParanoid" id="A0A2P6NL68"/>
<dbReference type="AlphaFoldDB" id="A0A2P6NL68"/>
<evidence type="ECO:0000256" key="8">
    <source>
        <dbReference type="ARBA" id="ARBA00023242"/>
    </source>
</evidence>
<evidence type="ECO:0000259" key="9">
    <source>
        <dbReference type="Pfam" id="PF01138"/>
    </source>
</evidence>
<dbReference type="GO" id="GO:0034475">
    <property type="term" value="P:U4 snRNA 3'-end processing"/>
    <property type="evidence" value="ECO:0007669"/>
    <property type="project" value="TreeGrafter"/>
</dbReference>
<dbReference type="PANTHER" id="PTHR11953">
    <property type="entry name" value="EXOSOME COMPLEX COMPONENT"/>
    <property type="match status" value="1"/>
</dbReference>
<dbReference type="STRING" id="1890364.A0A2P6NL68"/>
<evidence type="ECO:0000256" key="3">
    <source>
        <dbReference type="ARBA" id="ARBA00006678"/>
    </source>
</evidence>
<dbReference type="GO" id="GO:0005730">
    <property type="term" value="C:nucleolus"/>
    <property type="evidence" value="ECO:0007669"/>
    <property type="project" value="TreeGrafter"/>
</dbReference>